<dbReference type="Pfam" id="PF00501">
    <property type="entry name" value="AMP-binding"/>
    <property type="match status" value="2"/>
</dbReference>
<dbReference type="EMBL" id="JAPEUX010000001">
    <property type="protein sequence ID" value="KAJ4360220.1"/>
    <property type="molecule type" value="Genomic_DNA"/>
</dbReference>
<dbReference type="PANTHER" id="PTHR22754">
    <property type="entry name" value="DISCO-INTERACTING PROTEIN 2 DIP2 -RELATED"/>
    <property type="match status" value="1"/>
</dbReference>
<feature type="compositionally biased region" description="Low complexity" evidence="1">
    <location>
        <begin position="1835"/>
        <end position="1847"/>
    </location>
</feature>
<feature type="domain" description="DMAP1-binding" evidence="2">
    <location>
        <begin position="1"/>
        <end position="100"/>
    </location>
</feature>
<evidence type="ECO:0000256" key="1">
    <source>
        <dbReference type="SAM" id="MobiDB-lite"/>
    </source>
</evidence>
<dbReference type="InterPro" id="IPR056881">
    <property type="entry name" value="Mug62_dom"/>
</dbReference>
<organism evidence="3 4">
    <name type="scientific">Didymosphaeria variabile</name>
    <dbReference type="NCBI Taxonomy" id="1932322"/>
    <lineage>
        <taxon>Eukaryota</taxon>
        <taxon>Fungi</taxon>
        <taxon>Dikarya</taxon>
        <taxon>Ascomycota</taxon>
        <taxon>Pezizomycotina</taxon>
        <taxon>Dothideomycetes</taxon>
        <taxon>Pleosporomycetidae</taxon>
        <taxon>Pleosporales</taxon>
        <taxon>Massarineae</taxon>
        <taxon>Didymosphaeriaceae</taxon>
        <taxon>Didymosphaeria</taxon>
    </lineage>
</organism>
<reference evidence="3" key="1">
    <citation type="submission" date="2022-10" db="EMBL/GenBank/DDBJ databases">
        <title>Tapping the CABI collections for fungal endophytes: first genome assemblies for Collariella, Neodidymelliopsis, Ascochyta clinopodiicola, Didymella pomorum, Didymosphaeria variabile, Neocosmospora piperis and Neocucurbitaria cava.</title>
        <authorList>
            <person name="Hill R."/>
        </authorList>
    </citation>
    <scope>NUCLEOTIDE SEQUENCE</scope>
    <source>
        <strain evidence="3">IMI 356815</strain>
    </source>
</reference>
<dbReference type="InterPro" id="IPR010506">
    <property type="entry name" value="DMAP1-bd"/>
</dbReference>
<dbReference type="Proteomes" id="UP001140513">
    <property type="component" value="Unassembled WGS sequence"/>
</dbReference>
<evidence type="ECO:0000313" key="4">
    <source>
        <dbReference type="Proteomes" id="UP001140513"/>
    </source>
</evidence>
<dbReference type="RefSeq" id="XP_056076422.1">
    <property type="nucleotide sequence ID" value="XM_056209600.1"/>
</dbReference>
<dbReference type="Pfam" id="PF06464">
    <property type="entry name" value="DMAP_binding"/>
    <property type="match status" value="1"/>
</dbReference>
<gene>
    <name evidence="3" type="ORF">N0V89_000780</name>
</gene>
<evidence type="ECO:0000259" key="2">
    <source>
        <dbReference type="PROSITE" id="PS51912"/>
    </source>
</evidence>
<feature type="region of interest" description="Disordered" evidence="1">
    <location>
        <begin position="1785"/>
        <end position="1892"/>
    </location>
</feature>
<evidence type="ECO:0000313" key="3">
    <source>
        <dbReference type="EMBL" id="KAJ4360220.1"/>
    </source>
</evidence>
<feature type="region of interest" description="Disordered" evidence="1">
    <location>
        <begin position="661"/>
        <end position="688"/>
    </location>
</feature>
<feature type="region of interest" description="Disordered" evidence="1">
    <location>
        <begin position="201"/>
        <end position="231"/>
    </location>
</feature>
<dbReference type="PANTHER" id="PTHR22754:SF32">
    <property type="entry name" value="DISCO-INTERACTING PROTEIN 2"/>
    <property type="match status" value="1"/>
</dbReference>
<protein>
    <recommendedName>
        <fullName evidence="2">DMAP1-binding domain-containing protein</fullName>
    </recommendedName>
</protein>
<feature type="compositionally biased region" description="Low complexity" evidence="1">
    <location>
        <begin position="1857"/>
        <end position="1874"/>
    </location>
</feature>
<dbReference type="Gene3D" id="3.40.50.12780">
    <property type="entry name" value="N-terminal domain of ligase-like"/>
    <property type="match status" value="4"/>
</dbReference>
<dbReference type="Pfam" id="PF23024">
    <property type="entry name" value="AMP-dom_DIP2-like"/>
    <property type="match status" value="1"/>
</dbReference>
<dbReference type="GeneID" id="80904310"/>
<proteinExistence type="predicted"/>
<dbReference type="Gene3D" id="3.30.300.30">
    <property type="match status" value="1"/>
</dbReference>
<dbReference type="InterPro" id="IPR045851">
    <property type="entry name" value="AMP-bd_C_sf"/>
</dbReference>
<feature type="region of interest" description="Disordered" evidence="1">
    <location>
        <begin position="48"/>
        <end position="110"/>
    </location>
</feature>
<dbReference type="SMART" id="SM01137">
    <property type="entry name" value="DMAP_binding"/>
    <property type="match status" value="1"/>
</dbReference>
<dbReference type="SUPFAM" id="SSF56801">
    <property type="entry name" value="Acetyl-CoA synthetase-like"/>
    <property type="match status" value="2"/>
</dbReference>
<dbReference type="GO" id="GO:0005829">
    <property type="term" value="C:cytosol"/>
    <property type="evidence" value="ECO:0007669"/>
    <property type="project" value="TreeGrafter"/>
</dbReference>
<feature type="region of interest" description="Disordered" evidence="1">
    <location>
        <begin position="1"/>
        <end position="29"/>
    </location>
</feature>
<accession>A0A9W8XWT2</accession>
<sequence>MADNNPELQAKLRELDHELEEGDITQKGYEKRRTILLSQYLGSEQQEQLQSQLRLANPSSEESDSRSASLAALSGPPQPPTLELPQDEAPYSAPPRNNTNGGSPQYMAYPPSQVGRFQQKQLGLRTNSLERRASYGSETFIPRPGTPETYPYSRDGTMVGSNFAFNPDTQGGYDGAYGSPGGEGVSRQSTMLDAHQGYFSDFTGQQMDDNRDSYGGPSRYSSGDAFSPTAAIPPPMMTQGDLPGGIIESMLPLEPRDLPFDVYDPHNPNILMSKFDNIGAVLRHRGRVQPRQPAFWVLDSKGKETASITWEKVASRAEKVAKVIRDKSNLYRGDRVALVYRDTEIIEFAVALMGCFIAGVVAVPINSVDDYQKLNLLLTTTQAHLALTTDNNLKAFHRDISQNRLKWPSGVEWWKTNEFGSYHPKKHDETPPLQVPEVAYIEFSRAPTGDLRGVVLSHRTIMHQMACISAIITTIPTGGSSDTFNTSLRDKNGNFIASPPRSSPTEVILSYLDPRESAGLILGVLYAVYGGHTTVWMEAQTVETPGLYAHLITKYKTTIMVADYPGLKRAAYNYQTDPMATRNFKKNMDPNFASVRMCLIDTLTVDTEFHEILGDRWLRPMRNPRANELIAPMLCLPEHGGMIVSVRDWLGGEERMGCPLSMEEEEQSDEDEKVEDTPTNGYSSLIGGGITKKTNQKKSRTELTEILLDKEALKMNEIVVVAMGEEARKRANEPGTMKVGAFGYPIPDATLAVVDPETSLLCSPYTVGEIWIDSPSLSGGFWQLQKHTETIFHARPYRFVEGSPTPQLLELEFLRTGLLGCIVEGKIFVLGLYEDRIRQRVEWVEHGVFEAEHRYFFVQHLVTSIMKTVPKIYDCSAFDAHVNGEYLPIILIETQAASTAPTNPGGPPRQLDIPFLDSLSERCMEVLYQEHHLRVYCVMITAPNTLPRVIKNGRREIGNMLCRKEFDNGSLPCVHVKFGVERAVQNIALGDDPAGGIWSPQASMARQNYLLLQDKQYSGVDHREVVIDDRTSTPLNQFSNIHDLMQWRVSRQSEELAYCSIDGRGKEGKGVNWKKFDQKVAAVAVYLKNKVKITAGDHVLLMYTHSEEFVFAIHACFVLGAIAIPMAPIDQNRLNEDAPALLHIISDFKVKAIIVNTDVDHLLKIKQVSQHLKQSAVILKVNLPNIYNTTKPTKQSSGCRDLGLTIKPAWVQTGYPVLIWTFWTPDQRRIAVQLGHSTIMALGKVQKETCQMTSTRPVLGCVRSTIGLGFIHTCIMGIFLAAPTYLVSPVDFAQNPNILFQTLSRYKIKDAYATSQMLDHAMAHGAGKSMAMHELKNLMIATDTRPRVDVYQRVRMHFGSASLDRTAINTVYSHVLNPMIASRSYMCIEPIELHLELNALRRGLIMPVDPDTEPHALFVQDSGMVPVSTQISIVNPETNTLSLVGEYGEIWVQSEANAHSFYGSKERLDAERFNGRTLDGDPNVRYVRTGDLGFLHNVTRPIGPGGAPVDMQVLFVLGGIGDTFEVNGLNHFSMDIESSVERCHRNIVPGGCAVFQAGGLVVVVVEIFRRNFLASMVPVIVNAILNEHQLVIDIVAFVIKGDFHRSRLGEKQRGKILAGWVTRKMRTIAQYSIRDGGMDNIYESAEPQGRPSTSTFRNSTSGGPGSVKGSMRASSTLGMTAAMNSLQLQTGGSMVQELPSQQQQRHMSFGAPLPQGVSELPGERYTESIPELGTGSNKEMRADDFTPTEQKIPEFLPRLLDDGTGKHYSPVDAAGVFDSPSEPYGAGFDANHTQYGASGLSTAPLPSVLRPGPPSEQAPQPPYGNKPYMNYQSGQHQQQAYLPQQYHSVDDGNSNWPLGAGEQEEPQQQRGGLRVANASRDSTDSEAETEWKQEAAMMMNFAGTGPDSIGRLN</sequence>
<feature type="compositionally biased region" description="Acidic residues" evidence="1">
    <location>
        <begin position="662"/>
        <end position="674"/>
    </location>
</feature>
<comment type="caution">
    <text evidence="3">The sequence shown here is derived from an EMBL/GenBank/DDBJ whole genome shotgun (WGS) entry which is preliminary data.</text>
</comment>
<dbReference type="Pfam" id="PF24919">
    <property type="entry name" value="Mug62"/>
    <property type="match status" value="1"/>
</dbReference>
<dbReference type="OrthoDB" id="69964at2759"/>
<feature type="compositionally biased region" description="Polar residues" evidence="1">
    <location>
        <begin position="1791"/>
        <end position="1801"/>
    </location>
</feature>
<dbReference type="PROSITE" id="PS51912">
    <property type="entry name" value="DMAP1_BIND"/>
    <property type="match status" value="1"/>
</dbReference>
<feature type="region of interest" description="Disordered" evidence="1">
    <location>
        <begin position="1642"/>
        <end position="1672"/>
    </location>
</feature>
<dbReference type="InterPro" id="IPR025110">
    <property type="entry name" value="AMP-bd_C"/>
</dbReference>
<name>A0A9W8XWT2_9PLEO</name>
<feature type="compositionally biased region" description="Polar residues" evidence="1">
    <location>
        <begin position="1650"/>
        <end position="1661"/>
    </location>
</feature>
<dbReference type="InterPro" id="IPR000873">
    <property type="entry name" value="AMP-dep_synth/lig_dom"/>
</dbReference>
<feature type="compositionally biased region" description="Pro residues" evidence="1">
    <location>
        <begin position="1811"/>
        <end position="1824"/>
    </location>
</feature>
<dbReference type="InterPro" id="IPR042099">
    <property type="entry name" value="ANL_N_sf"/>
</dbReference>
<keyword evidence="4" id="KW-1185">Reference proteome</keyword>